<dbReference type="Gene3D" id="3.90.1570.30">
    <property type="match status" value="1"/>
</dbReference>
<name>A0A069RFX2_PEPLI</name>
<evidence type="ECO:0000259" key="1">
    <source>
        <dbReference type="Pfam" id="PF13588"/>
    </source>
</evidence>
<keyword evidence="3" id="KW-1185">Reference proteome</keyword>
<proteinExistence type="predicted"/>
<dbReference type="Pfam" id="PF13588">
    <property type="entry name" value="HSDR_N_2"/>
    <property type="match status" value="1"/>
</dbReference>
<dbReference type="OrthoDB" id="9148007at2"/>
<dbReference type="AlphaFoldDB" id="A0A069RFX2"/>
<organism evidence="2 3">
    <name type="scientific">Peptoclostridium litorale DSM 5388</name>
    <dbReference type="NCBI Taxonomy" id="1121324"/>
    <lineage>
        <taxon>Bacteria</taxon>
        <taxon>Bacillati</taxon>
        <taxon>Bacillota</taxon>
        <taxon>Clostridia</taxon>
        <taxon>Peptostreptococcales</taxon>
        <taxon>Peptoclostridiaceae</taxon>
        <taxon>Peptoclostridium</taxon>
    </lineage>
</organism>
<dbReference type="eggNOG" id="COG4748">
    <property type="taxonomic scope" value="Bacteria"/>
</dbReference>
<evidence type="ECO:0000313" key="2">
    <source>
        <dbReference type="EMBL" id="KDR95939.1"/>
    </source>
</evidence>
<dbReference type="EMBL" id="JJMM01000008">
    <property type="protein sequence ID" value="KDR95939.1"/>
    <property type="molecule type" value="Genomic_DNA"/>
</dbReference>
<dbReference type="Proteomes" id="UP000027946">
    <property type="component" value="Unassembled WGS sequence"/>
</dbReference>
<accession>A0A069RFX2</accession>
<reference evidence="2 3" key="1">
    <citation type="submission" date="2014-03" db="EMBL/GenBank/DDBJ databases">
        <title>Genome sequence of Clostridium litorale W6, DSM 5388.</title>
        <authorList>
            <person name="Poehlein A."/>
            <person name="Jagirdar A."/>
            <person name="Khonsari B."/>
            <person name="Chibani C.M."/>
            <person name="Gutierrez Gutierrez D.A."/>
            <person name="Davydova E."/>
            <person name="Alghaithi H.S."/>
            <person name="Nair K.P."/>
            <person name="Dhamotharan K."/>
            <person name="Chandran L."/>
            <person name="G W."/>
            <person name="Daniel R."/>
        </authorList>
    </citation>
    <scope>NUCLEOTIDE SEQUENCE [LARGE SCALE GENOMIC DNA]</scope>
    <source>
        <strain evidence="2 3">W6</strain>
    </source>
</reference>
<comment type="caution">
    <text evidence="2">The sequence shown here is derived from an EMBL/GenBank/DDBJ whole genome shotgun (WGS) entry which is preliminary data.</text>
</comment>
<dbReference type="STRING" id="1121324.CLIT_8c01080"/>
<dbReference type="InterPro" id="IPR029464">
    <property type="entry name" value="HSDR_N"/>
</dbReference>
<protein>
    <recommendedName>
        <fullName evidence="1">Type I restriction enzyme R protein N-terminal domain-containing protein</fullName>
    </recommendedName>
</protein>
<sequence>MINPVIILQKELKKLQEFAEDNKKNFSNEEITKQTLILPFIKILGYDTKNPNEVKAEHSPENASNMLKVDYCINANGRDCIYVEAKPYGKNISRDIDQMKRYYDNSVCVEYGLLTNGTDYYFFTGLKESDKMYPYPFFSFNLMDYSIDDIETLTIFMKNKYNNRDMRLIARENRLINKMYKGIYELLGNPDEIKDFLADEFKGMEDEDFSRLISVAVERAIIKKGDEYEEERKQQVVLKYSENQLLSLGRFKYIEPLNHEIFIPDRSKFEMILQTSKDDYCVEKGNPTSDFFVSAIYTDNKNIKGFLIGHFLGELDENDEEDISLYCTPANDIAPFVKNNPIVNENGFINARFLKRTSRKNQSISYSLQSSISGVSFKNFPKLVVEMNNFDEFYEEFFSK</sequence>
<evidence type="ECO:0000313" key="3">
    <source>
        <dbReference type="Proteomes" id="UP000027946"/>
    </source>
</evidence>
<feature type="domain" description="Type I restriction enzyme R protein N-terminal" evidence="1">
    <location>
        <begin position="28"/>
        <end position="130"/>
    </location>
</feature>
<dbReference type="RefSeq" id="WP_052635994.1">
    <property type="nucleotide sequence ID" value="NZ_FSRH01000008.1"/>
</dbReference>
<gene>
    <name evidence="2" type="ORF">CLIT_8c01080</name>
</gene>